<evidence type="ECO:0000256" key="3">
    <source>
        <dbReference type="ARBA" id="ARBA00004906"/>
    </source>
</evidence>
<keyword evidence="8 16" id="KW-0808">Transferase</keyword>
<dbReference type="PROSITE" id="PS50089">
    <property type="entry name" value="ZF_RING_2"/>
    <property type="match status" value="1"/>
</dbReference>
<dbReference type="Proteomes" id="UP001296104">
    <property type="component" value="Unassembled WGS sequence"/>
</dbReference>
<gene>
    <name evidence="18" type="ORF">LECACI_7A009589</name>
</gene>
<dbReference type="EMBL" id="CAVMBE010000117">
    <property type="protein sequence ID" value="CAK4034431.1"/>
    <property type="molecule type" value="Genomic_DNA"/>
</dbReference>
<comment type="subunit">
    <text evidence="16">Component of the ribosome quality control complex (RQC).</text>
</comment>
<comment type="function">
    <text evidence="14">E3 ubiquitin-protein ligase component of the ribosome quality control complex (RQC), a ribosome-associated complex that mediates ubiquitination and extraction of incompletely synthesized nascent chains for proteasomal degradation. Mediates ubiquitination of proteins derived from mRNAs lacking stop codons (non-stop proteins) and other translation arrest products induced by poly-lysine sequences and tandem rare codons. Ubiquitination leads to CDC48 recruitment for extraction and degradation of the incomplete translation product. May indirectly play a role in chromatin function and transcription.</text>
</comment>
<dbReference type="InterPro" id="IPR039795">
    <property type="entry name" value="LTN1/Rkr1"/>
</dbReference>
<comment type="caution">
    <text evidence="18">The sequence shown here is derived from an EMBL/GenBank/DDBJ whole genome shotgun (WGS) entry which is preliminary data.</text>
</comment>
<keyword evidence="10" id="KW-0677">Repeat</keyword>
<dbReference type="InterPro" id="IPR054478">
    <property type="entry name" value="LTN1_UBC"/>
</dbReference>
<dbReference type="InterPro" id="IPR001841">
    <property type="entry name" value="Znf_RING"/>
</dbReference>
<evidence type="ECO:0000313" key="18">
    <source>
        <dbReference type="EMBL" id="CAK4034431.1"/>
    </source>
</evidence>
<sequence length="1614" mass="177496">MSKRQFKSQASSGRAGGGFGAFGSAGFGSSQASTLSCIQEPPDYSLISDSNLVVAFKNLSKKDSTTKAKALEDLQAALISNNSDVEDAVVEIWVKLFPRLSIDSARRVRQLAHNFNGQLCAKCGKRIAKHLPRMSGPWLAGTFDVDRAAARAAQDALATVFPTPEKSIGLRKTFQESILEYCKEALLNETVQTLSDERTVSKDDAEATYARVVSTSIAVVTSLLETLPTEEVSKHNHVYELVLGDGRIWDLASHSDAGVRRAIHRLVQTCLARTPDLIENNLKAVSKAYIYKGLTSDQTSSALDFVQTLDALTTKYPSLWTDYYSGKKSAISRLQQGLKHGSHSSTAAYWYSMANVLRNLPAETLPTTYDEVADLLVAARDGVARKEERFNASSAWPTYFTLVHVVTTPLPDSVCEDLLEAFAMPPINQYLHPAEESAKWSIIGAKAASLVSRAALVKRLPPLLERKWPHLAEKLIEAARMSQPEQSKDFDKSQKHVASSGERWAGLQRDFYAGDYTLPESLKSTFLSSNLEILKGCTSLLKSRNGKPYGAAAIIEEQLRACGSIFMSDEEFKQILMAFVQDELPKIMFSPSQRHLARCLYAVKDLPEFQSAFEATLAAILDAPEAGEVKIRTLHALFPSTTPQNAVALARSSEALQGFLCALPAGRDNAETQNLQFDLVKLDVTSQDTSDKLLSGLTATLSLLGPEVHSGLESLEKLAMKSPSTVQAFMETGSGRELLPSVLRLEQSPDDGVAEKASSLSSRLSSAMGEAANDAKYSMLMQNLEQASRSSLTMDALIDLANKIVDGSESSDGKELMPNIEVWQRSISAATKPPTASLSMLSPLGGAVHLVQSDATNANDAVQYDGEGLSQALRIAMYLAKMLLRPEFAAKLGNDLNTILALLDICVQLAEDNTSIVGGNRLWIPTAGEAVDTEVMDFVSDANSALKKYWESLPVGAADNERVPFFAVLDGLRTQHHHASPMAYYVNVVLAKAYENLFEIHGYSSEQAKTSDDAIKSMRAAKDTVALVSFIVGFGHPLSGSKALTRLCNELVADLTELKVENREQAALELLVLLNSILQTQEGVIATVQKTRVIFFTKHILSWLEADAWLPLKAEVCKTLSYLTLHIADMYGEHWAQILRFLTTSWGSSPLFATLSDEPVISESGVLLLHASLKLYGALYKLSKSEEPNDDLVEALQENKTQLHEGLIAVLKSSSGMSDETHQPLMVTNELLARELSRVPFKPIPDVEELFPLLYTPSHAVQGAAFDLLHRQIPAAQEQISFDAALDDKTAQLPDELLSLVIDAPTLDSLADASFERAMPLSLQGFLYSWRVLFDHFSGSSYRVKSDYVEQIKEGGYLKGLLDLIFDFLGHTRGRPVDASKFDIQEFVADMDSSPEKDVQWLLSHLYYLALSHLPSLVKSYFLDIRSRQTSQAIESWTAKYISPLIVSYSLQSVAEWAEKSVKDDPDYENMTVKVGMRSKEINVSYLVDEQTMAIKVILPDTYPLDSAKVVTVHRVAVKEEKWQSWLRNCQGVITFSNGSITDGLSAWRKNVTGALKGQTECAICYSIISGDKQLPTKRCPTCKNLFHSSCLLKWFKTSNASTCPLCRNPFNFN</sequence>
<dbReference type="Gene3D" id="1.25.10.10">
    <property type="entry name" value="Leucine-rich Repeat Variant"/>
    <property type="match status" value="1"/>
</dbReference>
<dbReference type="GO" id="GO:0008270">
    <property type="term" value="F:zinc ion binding"/>
    <property type="evidence" value="ECO:0007669"/>
    <property type="project" value="UniProtKB-KW"/>
</dbReference>
<evidence type="ECO:0000256" key="2">
    <source>
        <dbReference type="ARBA" id="ARBA00004514"/>
    </source>
</evidence>
<dbReference type="Pfam" id="PF23009">
    <property type="entry name" value="UBC_like"/>
    <property type="match status" value="1"/>
</dbReference>
<evidence type="ECO:0000256" key="12">
    <source>
        <dbReference type="ARBA" id="ARBA00022786"/>
    </source>
</evidence>
<dbReference type="Pfam" id="PF13639">
    <property type="entry name" value="zf-RING_2"/>
    <property type="match status" value="1"/>
</dbReference>
<evidence type="ECO:0000256" key="14">
    <source>
        <dbReference type="ARBA" id="ARBA00055150"/>
    </source>
</evidence>
<dbReference type="Gene3D" id="3.30.40.10">
    <property type="entry name" value="Zinc/RING finger domain, C3HC4 (zinc finger)"/>
    <property type="match status" value="1"/>
</dbReference>
<dbReference type="GO" id="GO:0061630">
    <property type="term" value="F:ubiquitin protein ligase activity"/>
    <property type="evidence" value="ECO:0007669"/>
    <property type="project" value="UniProtKB-UniRule"/>
</dbReference>
<evidence type="ECO:0000259" key="17">
    <source>
        <dbReference type="PROSITE" id="PS50089"/>
    </source>
</evidence>
<dbReference type="GO" id="GO:1990116">
    <property type="term" value="P:ribosome-associated ubiquitin-dependent protein catabolic process"/>
    <property type="evidence" value="ECO:0007669"/>
    <property type="project" value="UniProtKB-UniRule"/>
</dbReference>
<comment type="similarity">
    <text evidence="4 16">Belongs to the LTN1 family.</text>
</comment>
<accession>A0AAI9EDW5</accession>
<dbReference type="InterPro" id="IPR011989">
    <property type="entry name" value="ARM-like"/>
</dbReference>
<evidence type="ECO:0000313" key="19">
    <source>
        <dbReference type="Proteomes" id="UP001296104"/>
    </source>
</evidence>
<dbReference type="InterPro" id="IPR011016">
    <property type="entry name" value="Znf_RING-CH"/>
</dbReference>
<dbReference type="InterPro" id="IPR039804">
    <property type="entry name" value="RING-CH-C4HC3_LTN1"/>
</dbReference>
<dbReference type="SMART" id="SM00184">
    <property type="entry name" value="RING"/>
    <property type="match status" value="1"/>
</dbReference>
<dbReference type="PANTHER" id="PTHR12389">
    <property type="entry name" value="ZINC FINGER PROTEIN 294"/>
    <property type="match status" value="1"/>
</dbReference>
<evidence type="ECO:0000256" key="6">
    <source>
        <dbReference type="ARBA" id="ARBA00017157"/>
    </source>
</evidence>
<comment type="pathway">
    <text evidence="3 16">Protein modification; protein ubiquitination.</text>
</comment>
<dbReference type="InterPro" id="IPR013083">
    <property type="entry name" value="Znf_RING/FYVE/PHD"/>
</dbReference>
<dbReference type="SMART" id="SM01197">
    <property type="entry name" value="FANCL_C"/>
    <property type="match status" value="1"/>
</dbReference>
<dbReference type="FunFam" id="3.30.40.10:FF:000038">
    <property type="entry name" value="E3 ubiquitin-protein ligase listerin"/>
    <property type="match status" value="1"/>
</dbReference>
<keyword evidence="9 16" id="KW-0479">Metal-binding</keyword>
<evidence type="ECO:0000256" key="5">
    <source>
        <dbReference type="ARBA" id="ARBA00012483"/>
    </source>
</evidence>
<evidence type="ECO:0000256" key="9">
    <source>
        <dbReference type="ARBA" id="ARBA00022723"/>
    </source>
</evidence>
<organism evidence="18 19">
    <name type="scientific">Lecanosticta acicola</name>
    <dbReference type="NCBI Taxonomy" id="111012"/>
    <lineage>
        <taxon>Eukaryota</taxon>
        <taxon>Fungi</taxon>
        <taxon>Dikarya</taxon>
        <taxon>Ascomycota</taxon>
        <taxon>Pezizomycotina</taxon>
        <taxon>Dothideomycetes</taxon>
        <taxon>Dothideomycetidae</taxon>
        <taxon>Mycosphaerellales</taxon>
        <taxon>Mycosphaerellaceae</taxon>
        <taxon>Lecanosticta</taxon>
    </lineage>
</organism>
<dbReference type="InterPro" id="IPR054477">
    <property type="entry name" value="LTN1_E3_ligase_6th"/>
</dbReference>
<evidence type="ECO:0000256" key="8">
    <source>
        <dbReference type="ARBA" id="ARBA00022679"/>
    </source>
</evidence>
<evidence type="ECO:0000256" key="13">
    <source>
        <dbReference type="ARBA" id="ARBA00022833"/>
    </source>
</evidence>
<comment type="function">
    <text evidence="16">E3 ubiquitin-protein ligase. Component of the ribosome quality control complex (RQC), a ribosome-associated complex that mediates ubiquitination and extraction of incompletely synthesized nascent chains for proteasomal degradation.</text>
</comment>
<dbReference type="PANTHER" id="PTHR12389:SF0">
    <property type="entry name" value="E3 UBIQUITIN-PROTEIN LIGASE LISTERIN"/>
    <property type="match status" value="1"/>
</dbReference>
<protein>
    <recommendedName>
        <fullName evidence="6 16">E3 ubiquitin-protein ligase listerin</fullName>
        <ecNumber evidence="5 16">2.3.2.27</ecNumber>
    </recommendedName>
    <alternativeName>
        <fullName evidence="16">RING-type E3 ubiquitin transferase listerin</fullName>
    </alternativeName>
</protein>
<dbReference type="SUPFAM" id="SSF57850">
    <property type="entry name" value="RING/U-box"/>
    <property type="match status" value="1"/>
</dbReference>
<keyword evidence="19" id="KW-1185">Reference proteome</keyword>
<name>A0AAI9EDW5_9PEZI</name>
<evidence type="ECO:0000256" key="1">
    <source>
        <dbReference type="ARBA" id="ARBA00000900"/>
    </source>
</evidence>
<dbReference type="InterPro" id="IPR054476">
    <property type="entry name" value="Ltn1_N"/>
</dbReference>
<proteinExistence type="inferred from homology"/>
<evidence type="ECO:0000256" key="15">
    <source>
        <dbReference type="PROSITE-ProRule" id="PRU00175"/>
    </source>
</evidence>
<dbReference type="CDD" id="cd16491">
    <property type="entry name" value="RING-CH-C4HC3_LTN1"/>
    <property type="match status" value="1"/>
</dbReference>
<evidence type="ECO:0000256" key="11">
    <source>
        <dbReference type="ARBA" id="ARBA00022771"/>
    </source>
</evidence>
<feature type="domain" description="RING-type" evidence="17">
    <location>
        <begin position="1562"/>
        <end position="1608"/>
    </location>
</feature>
<keyword evidence="7" id="KW-0963">Cytoplasm</keyword>
<evidence type="ECO:0000256" key="16">
    <source>
        <dbReference type="RuleBase" id="RU367090"/>
    </source>
</evidence>
<dbReference type="GO" id="GO:1990112">
    <property type="term" value="C:RQC complex"/>
    <property type="evidence" value="ECO:0007669"/>
    <property type="project" value="UniProtKB-UniRule"/>
</dbReference>
<dbReference type="Pfam" id="PF22958">
    <property type="entry name" value="Ltn1_1st"/>
    <property type="match status" value="1"/>
</dbReference>
<evidence type="ECO:0000256" key="4">
    <source>
        <dbReference type="ARBA" id="ARBA00007997"/>
    </source>
</evidence>
<dbReference type="GO" id="GO:0072344">
    <property type="term" value="P:rescue of stalled ribosome"/>
    <property type="evidence" value="ECO:0007669"/>
    <property type="project" value="UniProtKB-UniRule"/>
</dbReference>
<evidence type="ECO:0000256" key="10">
    <source>
        <dbReference type="ARBA" id="ARBA00022737"/>
    </source>
</evidence>
<dbReference type="InterPro" id="IPR016024">
    <property type="entry name" value="ARM-type_fold"/>
</dbReference>
<evidence type="ECO:0000256" key="7">
    <source>
        <dbReference type="ARBA" id="ARBA00022490"/>
    </source>
</evidence>
<dbReference type="EC" id="2.3.2.27" evidence="5 16"/>
<keyword evidence="11 15" id="KW-0863">Zinc-finger</keyword>
<dbReference type="SMART" id="SM00744">
    <property type="entry name" value="RINGv"/>
    <property type="match status" value="1"/>
</dbReference>
<dbReference type="GO" id="GO:0043023">
    <property type="term" value="F:ribosomal large subunit binding"/>
    <property type="evidence" value="ECO:0007669"/>
    <property type="project" value="TreeGrafter"/>
</dbReference>
<dbReference type="GO" id="GO:0005829">
    <property type="term" value="C:cytosol"/>
    <property type="evidence" value="ECO:0007669"/>
    <property type="project" value="UniProtKB-SubCell"/>
</dbReference>
<dbReference type="SUPFAM" id="SSF48371">
    <property type="entry name" value="ARM repeat"/>
    <property type="match status" value="1"/>
</dbReference>
<keyword evidence="12 16" id="KW-0833">Ubl conjugation pathway</keyword>
<dbReference type="Pfam" id="PF22999">
    <property type="entry name" value="LTN1_E3_ligase_6th"/>
    <property type="match status" value="1"/>
</dbReference>
<reference evidence="18" key="1">
    <citation type="submission" date="2023-11" db="EMBL/GenBank/DDBJ databases">
        <authorList>
            <person name="Alioto T."/>
            <person name="Alioto T."/>
            <person name="Gomez Garrido J."/>
        </authorList>
    </citation>
    <scope>NUCLEOTIDE SEQUENCE</scope>
</reference>
<comment type="catalytic activity">
    <reaction evidence="1 16">
        <text>S-ubiquitinyl-[E2 ubiquitin-conjugating enzyme]-L-cysteine + [acceptor protein]-L-lysine = [E2 ubiquitin-conjugating enzyme]-L-cysteine + N(6)-ubiquitinyl-[acceptor protein]-L-lysine.</text>
        <dbReference type="EC" id="2.3.2.27"/>
    </reaction>
</comment>
<keyword evidence="13 16" id="KW-0862">Zinc</keyword>
<comment type="subcellular location">
    <subcellularLocation>
        <location evidence="2">Cytoplasm</location>
        <location evidence="2">Cytosol</location>
    </subcellularLocation>
</comment>